<dbReference type="AlphaFoldDB" id="A0A382NMA8"/>
<evidence type="ECO:0000256" key="1">
    <source>
        <dbReference type="SAM" id="MobiDB-lite"/>
    </source>
</evidence>
<feature type="region of interest" description="Disordered" evidence="1">
    <location>
        <begin position="1"/>
        <end position="24"/>
    </location>
</feature>
<name>A0A382NMA8_9ZZZZ</name>
<gene>
    <name evidence="2" type="ORF">METZ01_LOCUS314291</name>
</gene>
<proteinExistence type="predicted"/>
<accession>A0A382NMA8</accession>
<organism evidence="2">
    <name type="scientific">marine metagenome</name>
    <dbReference type="NCBI Taxonomy" id="408172"/>
    <lineage>
        <taxon>unclassified sequences</taxon>
        <taxon>metagenomes</taxon>
        <taxon>ecological metagenomes</taxon>
    </lineage>
</organism>
<reference evidence="2" key="1">
    <citation type="submission" date="2018-05" db="EMBL/GenBank/DDBJ databases">
        <authorList>
            <person name="Lanie J.A."/>
            <person name="Ng W.-L."/>
            <person name="Kazmierczak K.M."/>
            <person name="Andrzejewski T.M."/>
            <person name="Davidsen T.M."/>
            <person name="Wayne K.J."/>
            <person name="Tettelin H."/>
            <person name="Glass J.I."/>
            <person name="Rusch D."/>
            <person name="Podicherti R."/>
            <person name="Tsui H.-C.T."/>
            <person name="Winkler M.E."/>
        </authorList>
    </citation>
    <scope>NUCLEOTIDE SEQUENCE</scope>
</reference>
<protein>
    <submittedName>
        <fullName evidence="2">Uncharacterized protein</fullName>
    </submittedName>
</protein>
<feature type="non-terminal residue" evidence="2">
    <location>
        <position position="1"/>
    </location>
</feature>
<dbReference type="EMBL" id="UINC01100971">
    <property type="protein sequence ID" value="SVC61437.1"/>
    <property type="molecule type" value="Genomic_DNA"/>
</dbReference>
<sequence length="89" mass="9656">VSGAGQDEDVPRSPYANWSNGPSSDPDYFPIGVWFQVPKKAVGYRAEGINLYVSLGQGPTEAQLVELSTAGMRVIEVVNGRFSDAFDIY</sequence>
<evidence type="ECO:0000313" key="2">
    <source>
        <dbReference type="EMBL" id="SVC61437.1"/>
    </source>
</evidence>